<reference evidence="11" key="1">
    <citation type="journal article" date="2019" name="Int. J. Syst. Evol. Microbiol.">
        <title>The Global Catalogue of Microorganisms (GCM) 10K type strain sequencing project: providing services to taxonomists for standard genome sequencing and annotation.</title>
        <authorList>
            <consortium name="The Broad Institute Genomics Platform"/>
            <consortium name="The Broad Institute Genome Sequencing Center for Infectious Disease"/>
            <person name="Wu L."/>
            <person name="Ma J."/>
        </authorList>
    </citation>
    <scope>NUCLEOTIDE SEQUENCE [LARGE SCALE GENOMIC DNA]</scope>
    <source>
        <strain evidence="11">KCTC 12861</strain>
    </source>
</reference>
<feature type="domain" description="Histidine kinase" evidence="9">
    <location>
        <begin position="269"/>
        <end position="490"/>
    </location>
</feature>
<dbReference type="Pfam" id="PF00512">
    <property type="entry name" value="HisKA"/>
    <property type="match status" value="1"/>
</dbReference>
<evidence type="ECO:0000256" key="8">
    <source>
        <dbReference type="SAM" id="Phobius"/>
    </source>
</evidence>
<dbReference type="InterPro" id="IPR005467">
    <property type="entry name" value="His_kinase_dom"/>
</dbReference>
<sequence length="516" mass="56841">MNNGSSQNSMDKTTINHARANRRREVARTVKDARERLGTVEGVRPSFEADLILMFVKNRLSVAYATPMIATVAATVSTYWVPVNLAIGWLVVMLLAHSLVIFSTKRMEKSLAQEGKLRSIRRVLFAGDMLYGLVWAAFFISGLQFATDYSFDVFQFATMLIVIAMATMLSSPLPGALLAATTPITAALLFSFWQFDGMHHYAMGLMAIGAQVFFFVLSKQLHNSALTLLEYRAEKDHLISEMEQVNAISQEARRRAEDANLAKTRFLATMSHELRTPLNAILGFSEVMKDEVLGPMQNKTYVDYSRDINQSGEHLLNLINEILDLSRIEAGRYELQEEPVCLRDVAAACKHMMHMRAAAKNIEVHESYEEGLNKVWADEKALRQMVLNLLANAIKFTPAGGEISIHVGIDGSGGQYISVHDTGAGIPEEEIPVVLQAFGQGTQAIQGAEQGTGLGLSIVQALAQMHEGEFKLTSELGKGTQATISLPAKRILNHTDPIPTPDPNARKTRAPLLRAG</sequence>
<gene>
    <name evidence="10" type="ORF">GCM10007094_03420</name>
</gene>
<dbReference type="InterPro" id="IPR003661">
    <property type="entry name" value="HisK_dim/P_dom"/>
</dbReference>
<dbReference type="CDD" id="cd00082">
    <property type="entry name" value="HisKA"/>
    <property type="match status" value="1"/>
</dbReference>
<dbReference type="SUPFAM" id="SSF47384">
    <property type="entry name" value="Homodimeric domain of signal transducing histidine kinase"/>
    <property type="match status" value="1"/>
</dbReference>
<evidence type="ECO:0000256" key="2">
    <source>
        <dbReference type="ARBA" id="ARBA00012438"/>
    </source>
</evidence>
<dbReference type="PRINTS" id="PR00344">
    <property type="entry name" value="BCTRLSENSOR"/>
</dbReference>
<dbReference type="Gene3D" id="1.10.287.130">
    <property type="match status" value="1"/>
</dbReference>
<name>A0ABQ3DZV3_9HYPH</name>
<comment type="catalytic activity">
    <reaction evidence="1">
        <text>ATP + protein L-histidine = ADP + protein N-phospho-L-histidine.</text>
        <dbReference type="EC" id="2.7.13.3"/>
    </reaction>
</comment>
<dbReference type="InterPro" id="IPR050736">
    <property type="entry name" value="Sensor_HK_Regulatory"/>
</dbReference>
<feature type="transmembrane region" description="Helical" evidence="8">
    <location>
        <begin position="149"/>
        <end position="169"/>
    </location>
</feature>
<evidence type="ECO:0000256" key="6">
    <source>
        <dbReference type="ARBA" id="ARBA00023012"/>
    </source>
</evidence>
<dbReference type="GO" id="GO:0016301">
    <property type="term" value="F:kinase activity"/>
    <property type="evidence" value="ECO:0007669"/>
    <property type="project" value="UniProtKB-KW"/>
</dbReference>
<feature type="transmembrane region" description="Helical" evidence="8">
    <location>
        <begin position="123"/>
        <end position="143"/>
    </location>
</feature>
<dbReference type="InterPro" id="IPR036097">
    <property type="entry name" value="HisK_dim/P_sf"/>
</dbReference>
<dbReference type="Pfam" id="PF02518">
    <property type="entry name" value="HATPase_c"/>
    <property type="match status" value="1"/>
</dbReference>
<keyword evidence="4" id="KW-0808">Transferase</keyword>
<evidence type="ECO:0000259" key="9">
    <source>
        <dbReference type="PROSITE" id="PS50109"/>
    </source>
</evidence>
<evidence type="ECO:0000256" key="7">
    <source>
        <dbReference type="SAM" id="MobiDB-lite"/>
    </source>
</evidence>
<feature type="transmembrane region" description="Helical" evidence="8">
    <location>
        <begin position="86"/>
        <end position="102"/>
    </location>
</feature>
<dbReference type="EC" id="2.7.13.3" evidence="2"/>
<keyword evidence="8" id="KW-0812">Transmembrane</keyword>
<evidence type="ECO:0000313" key="10">
    <source>
        <dbReference type="EMBL" id="GHB18931.1"/>
    </source>
</evidence>
<evidence type="ECO:0000256" key="4">
    <source>
        <dbReference type="ARBA" id="ARBA00022679"/>
    </source>
</evidence>
<dbReference type="PANTHER" id="PTHR43711">
    <property type="entry name" value="TWO-COMPONENT HISTIDINE KINASE"/>
    <property type="match status" value="1"/>
</dbReference>
<keyword evidence="6" id="KW-0902">Two-component regulatory system</keyword>
<dbReference type="SMART" id="SM00388">
    <property type="entry name" value="HisKA"/>
    <property type="match status" value="1"/>
</dbReference>
<feature type="region of interest" description="Disordered" evidence="7">
    <location>
        <begin position="491"/>
        <end position="516"/>
    </location>
</feature>
<keyword evidence="3" id="KW-0597">Phosphoprotein</keyword>
<dbReference type="SUPFAM" id="SSF55874">
    <property type="entry name" value="ATPase domain of HSP90 chaperone/DNA topoisomerase II/histidine kinase"/>
    <property type="match status" value="1"/>
</dbReference>
<feature type="compositionally biased region" description="Polar residues" evidence="7">
    <location>
        <begin position="1"/>
        <end position="16"/>
    </location>
</feature>
<dbReference type="InterPro" id="IPR003594">
    <property type="entry name" value="HATPase_dom"/>
</dbReference>
<dbReference type="Proteomes" id="UP000637980">
    <property type="component" value="Unassembled WGS sequence"/>
</dbReference>
<evidence type="ECO:0000256" key="5">
    <source>
        <dbReference type="ARBA" id="ARBA00022777"/>
    </source>
</evidence>
<evidence type="ECO:0000256" key="1">
    <source>
        <dbReference type="ARBA" id="ARBA00000085"/>
    </source>
</evidence>
<comment type="caution">
    <text evidence="10">The sequence shown here is derived from an EMBL/GenBank/DDBJ whole genome shotgun (WGS) entry which is preliminary data.</text>
</comment>
<feature type="region of interest" description="Disordered" evidence="7">
    <location>
        <begin position="1"/>
        <end position="24"/>
    </location>
</feature>
<organism evidence="10 11">
    <name type="scientific">Pseudovibrio japonicus</name>
    <dbReference type="NCBI Taxonomy" id="366534"/>
    <lineage>
        <taxon>Bacteria</taxon>
        <taxon>Pseudomonadati</taxon>
        <taxon>Pseudomonadota</taxon>
        <taxon>Alphaproteobacteria</taxon>
        <taxon>Hyphomicrobiales</taxon>
        <taxon>Stappiaceae</taxon>
        <taxon>Pseudovibrio</taxon>
    </lineage>
</organism>
<keyword evidence="11" id="KW-1185">Reference proteome</keyword>
<dbReference type="PANTHER" id="PTHR43711:SF26">
    <property type="entry name" value="SENSOR HISTIDINE KINASE RCSC"/>
    <property type="match status" value="1"/>
</dbReference>
<feature type="transmembrane region" description="Helical" evidence="8">
    <location>
        <begin position="201"/>
        <end position="218"/>
    </location>
</feature>
<keyword evidence="5 10" id="KW-0418">Kinase</keyword>
<evidence type="ECO:0000256" key="3">
    <source>
        <dbReference type="ARBA" id="ARBA00022553"/>
    </source>
</evidence>
<keyword evidence="8" id="KW-0472">Membrane</keyword>
<dbReference type="Gene3D" id="3.30.565.10">
    <property type="entry name" value="Histidine kinase-like ATPase, C-terminal domain"/>
    <property type="match status" value="1"/>
</dbReference>
<dbReference type="InterPro" id="IPR036890">
    <property type="entry name" value="HATPase_C_sf"/>
</dbReference>
<protein>
    <recommendedName>
        <fullName evidence="2">histidine kinase</fullName>
        <ecNumber evidence="2">2.7.13.3</ecNumber>
    </recommendedName>
</protein>
<evidence type="ECO:0000313" key="11">
    <source>
        <dbReference type="Proteomes" id="UP000637980"/>
    </source>
</evidence>
<dbReference type="InterPro" id="IPR004358">
    <property type="entry name" value="Sig_transdc_His_kin-like_C"/>
</dbReference>
<accession>A0ABQ3DZV3</accession>
<dbReference type="EMBL" id="BMXE01000001">
    <property type="protein sequence ID" value="GHB18931.1"/>
    <property type="molecule type" value="Genomic_DNA"/>
</dbReference>
<feature type="transmembrane region" description="Helical" evidence="8">
    <location>
        <begin position="62"/>
        <end position="80"/>
    </location>
</feature>
<keyword evidence="8" id="KW-1133">Transmembrane helix</keyword>
<dbReference type="SMART" id="SM00387">
    <property type="entry name" value="HATPase_c"/>
    <property type="match status" value="1"/>
</dbReference>
<dbReference type="PROSITE" id="PS50109">
    <property type="entry name" value="HIS_KIN"/>
    <property type="match status" value="1"/>
</dbReference>
<proteinExistence type="predicted"/>